<dbReference type="PROSITE" id="PS50043">
    <property type="entry name" value="HTH_LUXR_2"/>
    <property type="match status" value="1"/>
</dbReference>
<feature type="modified residue" description="4-aspartylphosphate" evidence="5">
    <location>
        <position position="57"/>
    </location>
</feature>
<evidence type="ECO:0000259" key="7">
    <source>
        <dbReference type="PROSITE" id="PS50043"/>
    </source>
</evidence>
<keyword evidence="3 9" id="KW-0238">DNA-binding</keyword>
<dbReference type="Gene3D" id="3.40.50.2300">
    <property type="match status" value="1"/>
</dbReference>
<evidence type="ECO:0000313" key="10">
    <source>
        <dbReference type="Proteomes" id="UP000326178"/>
    </source>
</evidence>
<dbReference type="KEGG" id="snk:CP967_26445"/>
<dbReference type="PROSITE" id="PS50110">
    <property type="entry name" value="RESPONSE_REGULATORY"/>
    <property type="match status" value="1"/>
</dbReference>
<keyword evidence="2" id="KW-0805">Transcription regulation</keyword>
<name>A0A5J6FKR1_9ACTN</name>
<dbReference type="Proteomes" id="UP000326178">
    <property type="component" value="Chromosome"/>
</dbReference>
<evidence type="ECO:0000256" key="4">
    <source>
        <dbReference type="ARBA" id="ARBA00023163"/>
    </source>
</evidence>
<dbReference type="SMART" id="SM00448">
    <property type="entry name" value="REC"/>
    <property type="match status" value="1"/>
</dbReference>
<dbReference type="CDD" id="cd06170">
    <property type="entry name" value="LuxR_C_like"/>
    <property type="match status" value="1"/>
</dbReference>
<evidence type="ECO:0000256" key="2">
    <source>
        <dbReference type="ARBA" id="ARBA00023015"/>
    </source>
</evidence>
<reference evidence="9 10" key="1">
    <citation type="submission" date="2017-09" db="EMBL/GenBank/DDBJ databases">
        <authorList>
            <person name="Lee N."/>
            <person name="Cho B.-K."/>
        </authorList>
    </citation>
    <scope>NUCLEOTIDE SEQUENCE [LARGE SCALE GENOMIC DNA]</scope>
    <source>
        <strain evidence="9 10">ATCC 12769</strain>
    </source>
</reference>
<dbReference type="EMBL" id="CP023702">
    <property type="protein sequence ID" value="QEU76783.1"/>
    <property type="molecule type" value="Genomic_DNA"/>
</dbReference>
<proteinExistence type="predicted"/>
<feature type="domain" description="HTH luxR-type" evidence="7">
    <location>
        <begin position="157"/>
        <end position="222"/>
    </location>
</feature>
<dbReference type="CDD" id="cd17535">
    <property type="entry name" value="REC_NarL-like"/>
    <property type="match status" value="1"/>
</dbReference>
<gene>
    <name evidence="9" type="ORF">CP967_26445</name>
</gene>
<evidence type="ECO:0000259" key="8">
    <source>
        <dbReference type="PROSITE" id="PS50110"/>
    </source>
</evidence>
<dbReference type="AlphaFoldDB" id="A0A5J6FKR1"/>
<dbReference type="PANTHER" id="PTHR43214">
    <property type="entry name" value="TWO-COMPONENT RESPONSE REGULATOR"/>
    <property type="match status" value="1"/>
</dbReference>
<feature type="domain" description="Response regulatory" evidence="8">
    <location>
        <begin position="6"/>
        <end position="123"/>
    </location>
</feature>
<dbReference type="GO" id="GO:0000160">
    <property type="term" value="P:phosphorelay signal transduction system"/>
    <property type="evidence" value="ECO:0007669"/>
    <property type="project" value="InterPro"/>
</dbReference>
<evidence type="ECO:0000256" key="5">
    <source>
        <dbReference type="PROSITE-ProRule" id="PRU00169"/>
    </source>
</evidence>
<dbReference type="InterPro" id="IPR016032">
    <property type="entry name" value="Sig_transdc_resp-reg_C-effctor"/>
</dbReference>
<dbReference type="PANTHER" id="PTHR43214:SF24">
    <property type="entry name" value="TRANSCRIPTIONAL REGULATORY PROTEIN NARL-RELATED"/>
    <property type="match status" value="1"/>
</dbReference>
<dbReference type="GO" id="GO:0003677">
    <property type="term" value="F:DNA binding"/>
    <property type="evidence" value="ECO:0007669"/>
    <property type="project" value="UniProtKB-KW"/>
</dbReference>
<dbReference type="PROSITE" id="PS00622">
    <property type="entry name" value="HTH_LUXR_1"/>
    <property type="match status" value="1"/>
</dbReference>
<dbReference type="SUPFAM" id="SSF46894">
    <property type="entry name" value="C-terminal effector domain of the bipartite response regulators"/>
    <property type="match status" value="1"/>
</dbReference>
<dbReference type="PRINTS" id="PR00038">
    <property type="entry name" value="HTHLUXR"/>
</dbReference>
<keyword evidence="10" id="KW-1185">Reference proteome</keyword>
<evidence type="ECO:0000256" key="1">
    <source>
        <dbReference type="ARBA" id="ARBA00022553"/>
    </source>
</evidence>
<keyword evidence="4" id="KW-0804">Transcription</keyword>
<evidence type="ECO:0000256" key="3">
    <source>
        <dbReference type="ARBA" id="ARBA00023125"/>
    </source>
</evidence>
<protein>
    <submittedName>
        <fullName evidence="9">DNA-binding response regulator</fullName>
    </submittedName>
</protein>
<dbReference type="OrthoDB" id="4223993at2"/>
<evidence type="ECO:0000256" key="6">
    <source>
        <dbReference type="SAM" id="MobiDB-lite"/>
    </source>
</evidence>
<keyword evidence="1 5" id="KW-0597">Phosphoprotein</keyword>
<accession>A0A5J6FKR1</accession>
<dbReference type="Pfam" id="PF00196">
    <property type="entry name" value="GerE"/>
    <property type="match status" value="1"/>
</dbReference>
<evidence type="ECO:0000313" key="9">
    <source>
        <dbReference type="EMBL" id="QEU76783.1"/>
    </source>
</evidence>
<dbReference type="SMART" id="SM00421">
    <property type="entry name" value="HTH_LUXR"/>
    <property type="match status" value="1"/>
</dbReference>
<feature type="region of interest" description="Disordered" evidence="6">
    <location>
        <begin position="132"/>
        <end position="156"/>
    </location>
</feature>
<dbReference type="GO" id="GO:0006355">
    <property type="term" value="P:regulation of DNA-templated transcription"/>
    <property type="evidence" value="ECO:0007669"/>
    <property type="project" value="InterPro"/>
</dbReference>
<dbReference type="InterPro" id="IPR001789">
    <property type="entry name" value="Sig_transdc_resp-reg_receiver"/>
</dbReference>
<dbReference type="InterPro" id="IPR058245">
    <property type="entry name" value="NreC/VraR/RcsB-like_REC"/>
</dbReference>
<dbReference type="InterPro" id="IPR011006">
    <property type="entry name" value="CheY-like_superfamily"/>
</dbReference>
<organism evidence="9 10">
    <name type="scientific">Streptomyces nitrosporeus</name>
    <dbReference type="NCBI Taxonomy" id="28894"/>
    <lineage>
        <taxon>Bacteria</taxon>
        <taxon>Bacillati</taxon>
        <taxon>Actinomycetota</taxon>
        <taxon>Actinomycetes</taxon>
        <taxon>Kitasatosporales</taxon>
        <taxon>Streptomycetaceae</taxon>
        <taxon>Streptomyces</taxon>
    </lineage>
</organism>
<sequence>MTAPVRVLLVDARSITRAGIRAVLEQDETIAVAGEASDAAGAERETAGAGPDVLLADAQSPGLDVIGMVTALATRFGAGMPGVLLMTQHTDEAAHQALRAGAKGVVLNRATPRQLLAAVHMVAAGYAVHAGPGPSGHPDRGDGPWPPAGCRPGAGPERARAELLTRREREVLRLLARGLSNAEISAELVLGESTVKSHVQHLLDKLRLRNRVHAVIYAHRTGLVPAGCACPGPRQPAEP</sequence>
<dbReference type="InterPro" id="IPR039420">
    <property type="entry name" value="WalR-like"/>
</dbReference>
<dbReference type="SUPFAM" id="SSF52172">
    <property type="entry name" value="CheY-like"/>
    <property type="match status" value="1"/>
</dbReference>
<dbReference type="InterPro" id="IPR000792">
    <property type="entry name" value="Tscrpt_reg_LuxR_C"/>
</dbReference>
<dbReference type="Pfam" id="PF00072">
    <property type="entry name" value="Response_reg"/>
    <property type="match status" value="1"/>
</dbReference>